<gene>
    <name evidence="1" type="ORF">R7W55_03430</name>
</gene>
<dbReference type="AlphaFoldDB" id="A0AAP6CW68"/>
<comment type="caution">
    <text evidence="1">The sequence shown here is derived from an EMBL/GenBank/DDBJ whole genome shotgun (WGS) entry which is preliminary data.</text>
</comment>
<dbReference type="RefSeq" id="WP_318047086.1">
    <property type="nucleotide sequence ID" value="NZ_JAWPFQ010000031.1"/>
</dbReference>
<protein>
    <submittedName>
        <fullName evidence="1">Uncharacterized protein</fullName>
    </submittedName>
</protein>
<name>A0AAP6CW68_9BACT</name>
<dbReference type="EMBL" id="JAWPFQ010000031">
    <property type="protein sequence ID" value="MDW2916668.1"/>
    <property type="molecule type" value="Genomic_DNA"/>
</dbReference>
<reference evidence="1" key="1">
    <citation type="submission" date="2023-10" db="EMBL/GenBank/DDBJ databases">
        <title>Genome sequences of Myoplasma ovipneumoniae isolated from sheep.</title>
        <authorList>
            <person name="Spergser J."/>
        </authorList>
    </citation>
    <scope>NUCLEOTIDE SEQUENCE</scope>
    <source>
        <strain evidence="1">5474_3</strain>
    </source>
</reference>
<organism evidence="1 2">
    <name type="scientific">Mesomycoplasma ovipneumoniae</name>
    <dbReference type="NCBI Taxonomy" id="29562"/>
    <lineage>
        <taxon>Bacteria</taxon>
        <taxon>Bacillati</taxon>
        <taxon>Mycoplasmatota</taxon>
        <taxon>Mycoplasmoidales</taxon>
        <taxon>Metamycoplasmataceae</taxon>
        <taxon>Mesomycoplasma</taxon>
    </lineage>
</organism>
<accession>A0AAP6CW68</accession>
<dbReference type="Proteomes" id="UP001287983">
    <property type="component" value="Unassembled WGS sequence"/>
</dbReference>
<evidence type="ECO:0000313" key="1">
    <source>
        <dbReference type="EMBL" id="MDW2916668.1"/>
    </source>
</evidence>
<sequence length="67" mass="7601">MYNSEKGTSAIESACFLVFSLTLRFTTVVEIGLRVSASLYYSKFNLLQKKKKKMFGLEKNSVIINLT</sequence>
<evidence type="ECO:0000313" key="2">
    <source>
        <dbReference type="Proteomes" id="UP001287983"/>
    </source>
</evidence>
<proteinExistence type="predicted"/>